<keyword evidence="3" id="KW-1185">Reference proteome</keyword>
<dbReference type="AlphaFoldDB" id="A0A0M7BB65"/>
<organism evidence="2 3">
    <name type="scientific">Jannaschia seosinensis</name>
    <dbReference type="NCBI Taxonomy" id="313367"/>
    <lineage>
        <taxon>Bacteria</taxon>
        <taxon>Pseudomonadati</taxon>
        <taxon>Pseudomonadota</taxon>
        <taxon>Alphaproteobacteria</taxon>
        <taxon>Rhodobacterales</taxon>
        <taxon>Roseobacteraceae</taxon>
        <taxon>Jannaschia</taxon>
    </lineage>
</organism>
<proteinExistence type="predicted"/>
<dbReference type="STRING" id="313367.JSE7799_01874"/>
<protein>
    <recommendedName>
        <fullName evidence="4">DUF2927 domain-containing protein</fullName>
    </recommendedName>
</protein>
<evidence type="ECO:0000313" key="3">
    <source>
        <dbReference type="Proteomes" id="UP000049455"/>
    </source>
</evidence>
<dbReference type="InterPro" id="IPR021323">
    <property type="entry name" value="DUF2927"/>
</dbReference>
<sequence>MRFGLLLLLAAPAAAQEFVFTHGTLSDENFYRAVACAAPPGGACHKPFLRWPQAREEAVSIALSSLPDDLSADRRMLYETGLEAAIAQVNALGARITLRRATDAPADIEIHVVDAVPGEVVTGTGVPDLDGAVLELGRVALRARDGEIGHAVIAVSASAPSREIASILLEEIVQGLGLMTDIAGPAYRRSLFSETGNSVTRLTGQDAMALRRHYARGAEDKEN</sequence>
<feature type="signal peptide" evidence="1">
    <location>
        <begin position="1"/>
        <end position="15"/>
    </location>
</feature>
<reference evidence="2 3" key="1">
    <citation type="submission" date="2015-09" db="EMBL/GenBank/DDBJ databases">
        <authorList>
            <person name="Jackson K.R."/>
            <person name="Lunt B.L."/>
            <person name="Fisher J.N.B."/>
            <person name="Gardner A.V."/>
            <person name="Bailey M.E."/>
            <person name="Deus L.M."/>
            <person name="Earl A.S."/>
            <person name="Gibby P.D."/>
            <person name="Hartmann K.A."/>
            <person name="Liu J.E."/>
            <person name="Manci A.M."/>
            <person name="Nielsen D.A."/>
            <person name="Solomon M.B."/>
            <person name="Breakwell D.P."/>
            <person name="Burnett S.H."/>
            <person name="Grose J.H."/>
        </authorList>
    </citation>
    <scope>NUCLEOTIDE SEQUENCE [LARGE SCALE GENOMIC DNA]</scope>
    <source>
        <strain evidence="2 3">CECT 7799</strain>
    </source>
</reference>
<evidence type="ECO:0000256" key="1">
    <source>
        <dbReference type="SAM" id="SignalP"/>
    </source>
</evidence>
<evidence type="ECO:0000313" key="2">
    <source>
        <dbReference type="EMBL" id="CUH39153.1"/>
    </source>
</evidence>
<gene>
    <name evidence="2" type="ORF">JSE7799_01874</name>
</gene>
<feature type="chain" id="PRO_5012339311" description="DUF2927 domain-containing protein" evidence="1">
    <location>
        <begin position="16"/>
        <end position="223"/>
    </location>
</feature>
<dbReference type="EMBL" id="CYPR01000113">
    <property type="protein sequence ID" value="CUH39153.1"/>
    <property type="molecule type" value="Genomic_DNA"/>
</dbReference>
<accession>A0A0M7BB65</accession>
<dbReference type="Pfam" id="PF11150">
    <property type="entry name" value="DUF2927"/>
    <property type="match status" value="1"/>
</dbReference>
<dbReference type="Proteomes" id="UP000049455">
    <property type="component" value="Unassembled WGS sequence"/>
</dbReference>
<evidence type="ECO:0008006" key="4">
    <source>
        <dbReference type="Google" id="ProtNLM"/>
    </source>
</evidence>
<name>A0A0M7BB65_9RHOB</name>
<keyword evidence="1" id="KW-0732">Signal</keyword>